<dbReference type="Pfam" id="PF02362">
    <property type="entry name" value="B3"/>
    <property type="match status" value="2"/>
</dbReference>
<keyword evidence="4" id="KW-0804">Transcription</keyword>
<keyword evidence="5" id="KW-0539">Nucleus</keyword>
<evidence type="ECO:0000313" key="8">
    <source>
        <dbReference type="Proteomes" id="UP000525078"/>
    </source>
</evidence>
<evidence type="ECO:0000256" key="5">
    <source>
        <dbReference type="ARBA" id="ARBA00023242"/>
    </source>
</evidence>
<dbReference type="AlphaFoldDB" id="A0A7J6FJ16"/>
<feature type="domain" description="TF-B3" evidence="6">
    <location>
        <begin position="10"/>
        <end position="103"/>
    </location>
</feature>
<keyword evidence="3" id="KW-0238">DNA-binding</keyword>
<dbReference type="PROSITE" id="PS50863">
    <property type="entry name" value="B3"/>
    <property type="match status" value="2"/>
</dbReference>
<protein>
    <recommendedName>
        <fullName evidence="6">TF-B3 domain-containing protein</fullName>
    </recommendedName>
</protein>
<dbReference type="SUPFAM" id="SSF101936">
    <property type="entry name" value="DNA-binding pseudobarrel domain"/>
    <property type="match status" value="2"/>
</dbReference>
<evidence type="ECO:0000256" key="4">
    <source>
        <dbReference type="ARBA" id="ARBA00023163"/>
    </source>
</evidence>
<evidence type="ECO:0000313" key="7">
    <source>
        <dbReference type="EMBL" id="KAF4369750.1"/>
    </source>
</evidence>
<gene>
    <name evidence="7" type="ORF">F8388_018807</name>
</gene>
<dbReference type="InterPro" id="IPR050655">
    <property type="entry name" value="Plant_B3_domain"/>
</dbReference>
<evidence type="ECO:0000259" key="6">
    <source>
        <dbReference type="PROSITE" id="PS50863"/>
    </source>
</evidence>
<proteinExistence type="predicted"/>
<dbReference type="InterPro" id="IPR003340">
    <property type="entry name" value="B3_DNA-bd"/>
</dbReference>
<evidence type="ECO:0000256" key="3">
    <source>
        <dbReference type="ARBA" id="ARBA00023125"/>
    </source>
</evidence>
<dbReference type="GO" id="GO:0003677">
    <property type="term" value="F:DNA binding"/>
    <property type="evidence" value="ECO:0007669"/>
    <property type="project" value="UniProtKB-KW"/>
</dbReference>
<dbReference type="CDD" id="cd10017">
    <property type="entry name" value="B3_DNA"/>
    <property type="match status" value="2"/>
</dbReference>
<comment type="subcellular location">
    <subcellularLocation>
        <location evidence="1">Nucleus</location>
    </subcellularLocation>
</comment>
<dbReference type="InterPro" id="IPR015300">
    <property type="entry name" value="DNA-bd_pseudobarrel_sf"/>
</dbReference>
<dbReference type="GO" id="GO:0005634">
    <property type="term" value="C:nucleus"/>
    <property type="evidence" value="ECO:0007669"/>
    <property type="project" value="UniProtKB-SubCell"/>
</dbReference>
<dbReference type="SMART" id="SM01019">
    <property type="entry name" value="B3"/>
    <property type="match status" value="2"/>
</dbReference>
<dbReference type="Proteomes" id="UP000525078">
    <property type="component" value="Unassembled WGS sequence"/>
</dbReference>
<dbReference type="Gene3D" id="2.40.330.10">
    <property type="entry name" value="DNA-binding pseudobarrel domain"/>
    <property type="match status" value="2"/>
</dbReference>
<keyword evidence="2" id="KW-0805">Transcription regulation</keyword>
<organism evidence="7 8">
    <name type="scientific">Cannabis sativa</name>
    <name type="common">Hemp</name>
    <name type="synonym">Marijuana</name>
    <dbReference type="NCBI Taxonomy" id="3483"/>
    <lineage>
        <taxon>Eukaryota</taxon>
        <taxon>Viridiplantae</taxon>
        <taxon>Streptophyta</taxon>
        <taxon>Embryophyta</taxon>
        <taxon>Tracheophyta</taxon>
        <taxon>Spermatophyta</taxon>
        <taxon>Magnoliopsida</taxon>
        <taxon>eudicotyledons</taxon>
        <taxon>Gunneridae</taxon>
        <taxon>Pentapetalae</taxon>
        <taxon>rosids</taxon>
        <taxon>fabids</taxon>
        <taxon>Rosales</taxon>
        <taxon>Cannabaceae</taxon>
        <taxon>Cannabis</taxon>
    </lineage>
</organism>
<dbReference type="PANTHER" id="PTHR31920:SF135">
    <property type="entry name" value="B3 DOMAIN-CONTAINING PROTEIN OS03G0621600-RELATED"/>
    <property type="match status" value="1"/>
</dbReference>
<dbReference type="EMBL" id="JAATIP010000123">
    <property type="protein sequence ID" value="KAF4369750.1"/>
    <property type="molecule type" value="Genomic_DNA"/>
</dbReference>
<evidence type="ECO:0000256" key="1">
    <source>
        <dbReference type="ARBA" id="ARBA00004123"/>
    </source>
</evidence>
<dbReference type="PANTHER" id="PTHR31920">
    <property type="entry name" value="B3 DOMAIN-CONTAINING"/>
    <property type="match status" value="1"/>
</dbReference>
<comment type="caution">
    <text evidence="7">The sequence shown here is derived from an EMBL/GenBank/DDBJ whole genome shotgun (WGS) entry which is preliminary data.</text>
</comment>
<reference evidence="7 8" key="1">
    <citation type="journal article" date="2020" name="bioRxiv">
        <title>Sequence and annotation of 42 cannabis genomes reveals extensive copy number variation in cannabinoid synthesis and pathogen resistance genes.</title>
        <authorList>
            <person name="Mckernan K.J."/>
            <person name="Helbert Y."/>
            <person name="Kane L.T."/>
            <person name="Ebling H."/>
            <person name="Zhang L."/>
            <person name="Liu B."/>
            <person name="Eaton Z."/>
            <person name="Mclaughlin S."/>
            <person name="Kingan S."/>
            <person name="Baybayan P."/>
            <person name="Concepcion G."/>
            <person name="Jordan M."/>
            <person name="Riva A."/>
            <person name="Barbazuk W."/>
            <person name="Harkins T."/>
        </authorList>
    </citation>
    <scope>NUCLEOTIDE SEQUENCE [LARGE SCALE GENOMIC DNA]</scope>
    <source>
        <strain evidence="8">cv. Jamaican Lion 4</strain>
        <tissue evidence="7">Leaf</tissue>
    </source>
</reference>
<evidence type="ECO:0000256" key="2">
    <source>
        <dbReference type="ARBA" id="ARBA00023015"/>
    </source>
</evidence>
<sequence length="301" mass="34565">METSSFDECPQFFKVFVPRFSSECLQIPPAFVRRYLKEFEKEVTLKDDNGKLWCMGLVIIDKYVYFGMNWESFVRKHSLVFGDFLIFKLHGHSLFSVKLFGRDGCNKYILNNAKANTLNNTTTVKTEVQEEEQYPPYTVKKRFKRSTNKTSGLTKLTNQHKTNKKAASTLVKKHKRNPRFKSIISDCESSKAWVSIPRSVFKGVKLCPEIVLCNENNKKWRVKCTLRKDGRAALTVGWSEFRKQNNLKPNDTCVFELLVVGNQHNKCTEIKTPGVIKVDVIGALHTTAVTARFSSIFVSKV</sequence>
<feature type="domain" description="TF-B3" evidence="6">
    <location>
        <begin position="179"/>
        <end position="273"/>
    </location>
</feature>
<accession>A0A7J6FJ16</accession>
<name>A0A7J6FJ16_CANSA</name>